<dbReference type="GO" id="GO:0005304">
    <property type="term" value="F:L-valine transmembrane transporter activity"/>
    <property type="evidence" value="ECO:0007669"/>
    <property type="project" value="TreeGrafter"/>
</dbReference>
<dbReference type="InterPro" id="IPR051120">
    <property type="entry name" value="ABC_AA/LPS_Transport"/>
</dbReference>
<comment type="caution">
    <text evidence="7">The sequence shown here is derived from an EMBL/GenBank/DDBJ whole genome shotgun (WGS) entry which is preliminary data.</text>
</comment>
<dbReference type="SMART" id="SM00382">
    <property type="entry name" value="AAA"/>
    <property type="match status" value="1"/>
</dbReference>
<dbReference type="SUPFAM" id="SSF52540">
    <property type="entry name" value="P-loop containing nucleoside triphosphate hydrolases"/>
    <property type="match status" value="1"/>
</dbReference>
<dbReference type="PANTHER" id="PTHR45772">
    <property type="entry name" value="CONSERVED COMPONENT OF ABC TRANSPORTER FOR NATURAL AMINO ACIDS-RELATED"/>
    <property type="match status" value="1"/>
</dbReference>
<reference evidence="7" key="1">
    <citation type="submission" date="2014-04" db="EMBL/GenBank/DDBJ databases">
        <title>In planta biocontrol of soil-borne Fusarium wilt of banana through a plant endophytic bacterium, Burkholderia cenocepacia 869T2.</title>
        <authorList>
            <person name="Ho Y.-N."/>
            <person name="Chiang H.-M."/>
            <person name="Chao C.-P."/>
            <person name="Su C.-C."/>
            <person name="Hsu H.-F."/>
            <person name="Guo C.-T."/>
            <person name="Hsieh J.-L."/>
            <person name="Huang C.-C."/>
        </authorList>
    </citation>
    <scope>NUCLEOTIDE SEQUENCE [LARGE SCALE GENOMIC DNA]</scope>
    <source>
        <strain evidence="7">869T2</strain>
    </source>
</reference>
<evidence type="ECO:0000256" key="4">
    <source>
        <dbReference type="ARBA" id="ARBA00022741"/>
    </source>
</evidence>
<name>A0A071MCG9_9BURK</name>
<dbReference type="InterPro" id="IPR003439">
    <property type="entry name" value="ABC_transporter-like_ATP-bd"/>
</dbReference>
<dbReference type="InterPro" id="IPR027417">
    <property type="entry name" value="P-loop_NTPase"/>
</dbReference>
<keyword evidence="3" id="KW-0997">Cell inner membrane</keyword>
<dbReference type="PANTHER" id="PTHR45772:SF7">
    <property type="entry name" value="AMINO ACID ABC TRANSPORTER ATP-BINDING PROTEIN"/>
    <property type="match status" value="1"/>
</dbReference>
<dbReference type="GO" id="GO:0042941">
    <property type="term" value="P:D-alanine transmembrane transport"/>
    <property type="evidence" value="ECO:0007669"/>
    <property type="project" value="TreeGrafter"/>
</dbReference>
<evidence type="ECO:0000259" key="6">
    <source>
        <dbReference type="PROSITE" id="PS50893"/>
    </source>
</evidence>
<dbReference type="Pfam" id="PF00005">
    <property type="entry name" value="ABC_tran"/>
    <property type="match status" value="1"/>
</dbReference>
<dbReference type="GO" id="GO:0005886">
    <property type="term" value="C:plasma membrane"/>
    <property type="evidence" value="ECO:0007669"/>
    <property type="project" value="TreeGrafter"/>
</dbReference>
<dbReference type="EMBL" id="JJOA01000013">
    <property type="protein sequence ID" value="KEA58532.1"/>
    <property type="molecule type" value="Genomic_DNA"/>
</dbReference>
<dbReference type="InterPro" id="IPR032823">
    <property type="entry name" value="BCA_ABC_TP_C"/>
</dbReference>
<evidence type="ECO:0000256" key="2">
    <source>
        <dbReference type="ARBA" id="ARBA00022475"/>
    </source>
</evidence>
<feature type="domain" description="ABC transporter" evidence="6">
    <location>
        <begin position="8"/>
        <end position="269"/>
    </location>
</feature>
<protein>
    <submittedName>
        <fullName evidence="7">Branched-chain amino acid ABC transporter ATP-binding protein</fullName>
    </submittedName>
</protein>
<dbReference type="PROSITE" id="PS50893">
    <property type="entry name" value="ABC_TRANSPORTER_2"/>
    <property type="match status" value="1"/>
</dbReference>
<dbReference type="GO" id="GO:0015192">
    <property type="term" value="F:L-phenylalanine transmembrane transporter activity"/>
    <property type="evidence" value="ECO:0007669"/>
    <property type="project" value="TreeGrafter"/>
</dbReference>
<dbReference type="GO" id="GO:1903806">
    <property type="term" value="P:L-isoleucine import across plasma membrane"/>
    <property type="evidence" value="ECO:0007669"/>
    <property type="project" value="TreeGrafter"/>
</dbReference>
<dbReference type="GO" id="GO:1903805">
    <property type="term" value="P:L-valine import across plasma membrane"/>
    <property type="evidence" value="ECO:0007669"/>
    <property type="project" value="TreeGrafter"/>
</dbReference>
<dbReference type="AlphaFoldDB" id="A0A071MCG9"/>
<dbReference type="GO" id="GO:0016887">
    <property type="term" value="F:ATP hydrolysis activity"/>
    <property type="evidence" value="ECO:0007669"/>
    <property type="project" value="InterPro"/>
</dbReference>
<keyword evidence="1" id="KW-0813">Transport</keyword>
<keyword evidence="5 7" id="KW-0067">ATP-binding</keyword>
<dbReference type="Pfam" id="PF12399">
    <property type="entry name" value="BCA_ABC_TP_C"/>
    <property type="match status" value="1"/>
</dbReference>
<dbReference type="GO" id="GO:0015188">
    <property type="term" value="F:L-isoleucine transmembrane transporter activity"/>
    <property type="evidence" value="ECO:0007669"/>
    <property type="project" value="TreeGrafter"/>
</dbReference>
<dbReference type="GO" id="GO:0015808">
    <property type="term" value="P:L-alanine transport"/>
    <property type="evidence" value="ECO:0007669"/>
    <property type="project" value="TreeGrafter"/>
</dbReference>
<evidence type="ECO:0000256" key="1">
    <source>
        <dbReference type="ARBA" id="ARBA00022448"/>
    </source>
</evidence>
<evidence type="ECO:0000256" key="3">
    <source>
        <dbReference type="ARBA" id="ARBA00022519"/>
    </source>
</evidence>
<dbReference type="CDD" id="cd03219">
    <property type="entry name" value="ABC_Mj1267_LivG_branched"/>
    <property type="match status" value="1"/>
</dbReference>
<gene>
    <name evidence="7" type="ORF">DT99_15360</name>
</gene>
<dbReference type="OrthoDB" id="9781337at2"/>
<dbReference type="FunFam" id="3.40.50.300:FF:000421">
    <property type="entry name" value="Branched-chain amino acid ABC transporter ATP-binding protein"/>
    <property type="match status" value="1"/>
</dbReference>
<evidence type="ECO:0000313" key="7">
    <source>
        <dbReference type="EMBL" id="KEA58532.1"/>
    </source>
</evidence>
<sequence length="285" mass="30565">MTTTRPLLDVQGLTRRFDGVTALDGASLTLADGELLSVIGPNGAGKSTLFNLIAGADRPDAGRVTFDGRDITGTAPERLAALGIARTFQHGRVFGNLSVLDNVLIGAHARLRAARPGWPALGAAAEVLRALVRPASVRREEAALRDEARAIVAGFGERLTPRIDHPAHSLSYANRRRVEIGRALALHPRLLLLDEPTAGMNETETAEMLQLIQSLKARGLTILLIEHKLELVMRVSDRVMVLDNGVKIAEGAPRDVRHDPRVIEAYLGRRHAGGAPADRTAQAAA</sequence>
<accession>A0A071MCG9</accession>
<dbReference type="GO" id="GO:0005524">
    <property type="term" value="F:ATP binding"/>
    <property type="evidence" value="ECO:0007669"/>
    <property type="project" value="UniProtKB-KW"/>
</dbReference>
<keyword evidence="4" id="KW-0547">Nucleotide-binding</keyword>
<dbReference type="InterPro" id="IPR003593">
    <property type="entry name" value="AAA+_ATPase"/>
</dbReference>
<proteinExistence type="predicted"/>
<keyword evidence="2" id="KW-1003">Cell membrane</keyword>
<dbReference type="Gene3D" id="3.40.50.300">
    <property type="entry name" value="P-loop containing nucleotide triphosphate hydrolases"/>
    <property type="match status" value="1"/>
</dbReference>
<keyword evidence="3" id="KW-0472">Membrane</keyword>
<organism evidence="7">
    <name type="scientific">Burkholderia cenocepacia</name>
    <dbReference type="NCBI Taxonomy" id="95486"/>
    <lineage>
        <taxon>Bacteria</taxon>
        <taxon>Pseudomonadati</taxon>
        <taxon>Pseudomonadota</taxon>
        <taxon>Betaproteobacteria</taxon>
        <taxon>Burkholderiales</taxon>
        <taxon>Burkholderiaceae</taxon>
        <taxon>Burkholderia</taxon>
        <taxon>Burkholderia cepacia complex</taxon>
    </lineage>
</organism>
<evidence type="ECO:0000256" key="5">
    <source>
        <dbReference type="ARBA" id="ARBA00022840"/>
    </source>
</evidence>